<evidence type="ECO:0000256" key="9">
    <source>
        <dbReference type="RuleBase" id="RU000612"/>
    </source>
</evidence>
<evidence type="ECO:0000256" key="1">
    <source>
        <dbReference type="ARBA" id="ARBA00004926"/>
    </source>
</evidence>
<dbReference type="PROSITE" id="PS51419">
    <property type="entry name" value="RAB"/>
    <property type="match status" value="1"/>
</dbReference>
<evidence type="ECO:0000256" key="5">
    <source>
        <dbReference type="ARBA" id="ARBA00022837"/>
    </source>
</evidence>
<dbReference type="InterPro" id="IPR046348">
    <property type="entry name" value="SIS_dom_sf"/>
</dbReference>
<reference evidence="12" key="1">
    <citation type="journal article" date="2015" name="PLoS Genet.">
        <title>Genome Sequence and Transcriptome Analyses of Chrysochromulina tobin: Metabolic Tools for Enhanced Algal Fitness in the Prominent Order Prymnesiales (Haptophyceae).</title>
        <authorList>
            <person name="Hovde B.T."/>
            <person name="Deodato C.R."/>
            <person name="Hunsperger H.M."/>
            <person name="Ryken S.A."/>
            <person name="Yost W."/>
            <person name="Jha R.K."/>
            <person name="Patterson J."/>
            <person name="Monnat R.J. Jr."/>
            <person name="Barlow S.B."/>
            <person name="Starkenburg S.R."/>
            <person name="Cattolico R.A."/>
        </authorList>
    </citation>
    <scope>NUCLEOTIDE SEQUENCE</scope>
    <source>
        <strain evidence="12">CCMP291</strain>
    </source>
</reference>
<dbReference type="OrthoDB" id="5831190at2759"/>
<dbReference type="InterPro" id="IPR018189">
    <property type="entry name" value="Phosphoglucose_isomerase_CS"/>
</dbReference>
<dbReference type="UniPathway" id="UPA00109">
    <property type="reaction ID" value="UER00181"/>
</dbReference>
<evidence type="ECO:0000256" key="8">
    <source>
        <dbReference type="ARBA" id="ARBA00029321"/>
    </source>
</evidence>
<dbReference type="Pfam" id="PF13499">
    <property type="entry name" value="EF-hand_7"/>
    <property type="match status" value="2"/>
</dbReference>
<dbReference type="CDD" id="cd05015">
    <property type="entry name" value="SIS_PGI_1"/>
    <property type="match status" value="1"/>
</dbReference>
<dbReference type="PANTHER" id="PTHR11469">
    <property type="entry name" value="GLUCOSE-6-PHOSPHATE ISOMERASE"/>
    <property type="match status" value="1"/>
</dbReference>
<dbReference type="PROSITE" id="PS50222">
    <property type="entry name" value="EF_HAND_2"/>
    <property type="match status" value="4"/>
</dbReference>
<evidence type="ECO:0000256" key="6">
    <source>
        <dbReference type="ARBA" id="ARBA00023152"/>
    </source>
</evidence>
<comment type="catalytic activity">
    <reaction evidence="8 9">
        <text>alpha-D-glucose 6-phosphate = beta-D-fructose 6-phosphate</text>
        <dbReference type="Rhea" id="RHEA:11816"/>
        <dbReference type="ChEBI" id="CHEBI:57634"/>
        <dbReference type="ChEBI" id="CHEBI:58225"/>
        <dbReference type="EC" id="5.3.1.9"/>
    </reaction>
</comment>
<dbReference type="GO" id="GO:0005525">
    <property type="term" value="F:GTP binding"/>
    <property type="evidence" value="ECO:0007669"/>
    <property type="project" value="InterPro"/>
</dbReference>
<dbReference type="GO" id="GO:0003924">
    <property type="term" value="F:GTPase activity"/>
    <property type="evidence" value="ECO:0007669"/>
    <property type="project" value="InterPro"/>
</dbReference>
<dbReference type="GO" id="GO:0005829">
    <property type="term" value="C:cytosol"/>
    <property type="evidence" value="ECO:0007669"/>
    <property type="project" value="TreeGrafter"/>
</dbReference>
<evidence type="ECO:0000256" key="7">
    <source>
        <dbReference type="ARBA" id="ARBA00023235"/>
    </source>
</evidence>
<comment type="pathway">
    <text evidence="1 9">Carbohydrate degradation; glycolysis; D-glyceraldehyde 3-phosphate and glycerone phosphate from D-glucose: step 2/4.</text>
</comment>
<accession>A0A0M0JEK7</accession>
<evidence type="ECO:0000256" key="4">
    <source>
        <dbReference type="ARBA" id="ARBA00022432"/>
    </source>
</evidence>
<dbReference type="InterPro" id="IPR027417">
    <property type="entry name" value="P-loop_NTPase"/>
</dbReference>
<dbReference type="InterPro" id="IPR023096">
    <property type="entry name" value="G6P_Isomerase_C"/>
</dbReference>
<dbReference type="Gene3D" id="3.40.50.10490">
    <property type="entry name" value="Glucose-6-phosphate isomerase like protein, domain 1"/>
    <property type="match status" value="2"/>
</dbReference>
<evidence type="ECO:0000256" key="2">
    <source>
        <dbReference type="ARBA" id="ARBA00006604"/>
    </source>
</evidence>
<dbReference type="SUPFAM" id="SSF52540">
    <property type="entry name" value="P-loop containing nucleoside triphosphate hydrolases"/>
    <property type="match status" value="1"/>
</dbReference>
<protein>
    <recommendedName>
        <fullName evidence="3 9">Glucose-6-phosphate isomerase</fullName>
        <ecNumber evidence="3 9">5.3.1.9</ecNumber>
    </recommendedName>
</protein>
<feature type="domain" description="EF-hand" evidence="10">
    <location>
        <begin position="274"/>
        <end position="309"/>
    </location>
</feature>
<organism evidence="11 12">
    <name type="scientific">Chrysochromulina tobinii</name>
    <dbReference type="NCBI Taxonomy" id="1460289"/>
    <lineage>
        <taxon>Eukaryota</taxon>
        <taxon>Haptista</taxon>
        <taxon>Haptophyta</taxon>
        <taxon>Prymnesiophyceae</taxon>
        <taxon>Prymnesiales</taxon>
        <taxon>Chrysochromulinaceae</taxon>
        <taxon>Chrysochromulina</taxon>
    </lineage>
</organism>
<keyword evidence="6 9" id="KW-0324">Glycolysis</keyword>
<dbReference type="InterPro" id="IPR011992">
    <property type="entry name" value="EF-hand-dom_pair"/>
</dbReference>
<dbReference type="PANTHER" id="PTHR11469:SF1">
    <property type="entry name" value="GLUCOSE-6-PHOSPHATE ISOMERASE"/>
    <property type="match status" value="1"/>
</dbReference>
<dbReference type="Gene3D" id="3.40.50.300">
    <property type="entry name" value="P-loop containing nucleotide triphosphate hydrolases"/>
    <property type="match status" value="1"/>
</dbReference>
<evidence type="ECO:0000256" key="3">
    <source>
        <dbReference type="ARBA" id="ARBA00011952"/>
    </source>
</evidence>
<dbReference type="InterPro" id="IPR035476">
    <property type="entry name" value="SIS_PGI_1"/>
</dbReference>
<dbReference type="GO" id="GO:0006094">
    <property type="term" value="P:gluconeogenesis"/>
    <property type="evidence" value="ECO:0007669"/>
    <property type="project" value="UniProtKB-KW"/>
</dbReference>
<dbReference type="InterPro" id="IPR018247">
    <property type="entry name" value="EF_Hand_1_Ca_BS"/>
</dbReference>
<dbReference type="HAMAP" id="MF_00473">
    <property type="entry name" value="G6P_isomerase"/>
    <property type="match status" value="1"/>
</dbReference>
<dbReference type="GO" id="GO:0048029">
    <property type="term" value="F:monosaccharide binding"/>
    <property type="evidence" value="ECO:0007669"/>
    <property type="project" value="TreeGrafter"/>
</dbReference>
<dbReference type="SUPFAM" id="SSF47473">
    <property type="entry name" value="EF-hand"/>
    <property type="match status" value="1"/>
</dbReference>
<comment type="caution">
    <text evidence="11">The sequence shown here is derived from an EMBL/GenBank/DDBJ whole genome shotgun (WGS) entry which is preliminary data.</text>
</comment>
<dbReference type="Pfam" id="PF00342">
    <property type="entry name" value="PGI"/>
    <property type="match status" value="1"/>
</dbReference>
<dbReference type="Pfam" id="PF00071">
    <property type="entry name" value="Ras"/>
    <property type="match status" value="1"/>
</dbReference>
<keyword evidence="12" id="KW-1185">Reference proteome</keyword>
<dbReference type="InterPro" id="IPR001672">
    <property type="entry name" value="G6P_Isomerase"/>
</dbReference>
<dbReference type="SMART" id="SM00054">
    <property type="entry name" value="EFh"/>
    <property type="match status" value="4"/>
</dbReference>
<feature type="domain" description="EF-hand" evidence="10">
    <location>
        <begin position="415"/>
        <end position="450"/>
    </location>
</feature>
<feature type="domain" description="EF-hand" evidence="10">
    <location>
        <begin position="238"/>
        <end position="273"/>
    </location>
</feature>
<proteinExistence type="inferred from homology"/>
<dbReference type="PROSITE" id="PS00174">
    <property type="entry name" value="P_GLUCOSE_ISOMERASE_2"/>
    <property type="match status" value="1"/>
</dbReference>
<name>A0A0M0JEK7_9EUKA</name>
<evidence type="ECO:0000313" key="11">
    <source>
        <dbReference type="EMBL" id="KOO24802.1"/>
    </source>
</evidence>
<dbReference type="FunFam" id="1.10.1390.10:FF:000001">
    <property type="entry name" value="Glucose-6-phosphate isomerase"/>
    <property type="match status" value="1"/>
</dbReference>
<dbReference type="InterPro" id="IPR002048">
    <property type="entry name" value="EF_hand_dom"/>
</dbReference>
<dbReference type="FunFam" id="3.40.50.10490:FF:000004">
    <property type="entry name" value="Glucose-6-phosphate isomerase"/>
    <property type="match status" value="1"/>
</dbReference>
<dbReference type="PROSITE" id="PS00765">
    <property type="entry name" value="P_GLUCOSE_ISOMERASE_1"/>
    <property type="match status" value="1"/>
</dbReference>
<comment type="similarity">
    <text evidence="2 9">Belongs to the GPI family.</text>
</comment>
<keyword evidence="4 9" id="KW-0312">Gluconeogenesis</keyword>
<dbReference type="InterPro" id="IPR001806">
    <property type="entry name" value="Small_GTPase"/>
</dbReference>
<evidence type="ECO:0000259" key="10">
    <source>
        <dbReference type="PROSITE" id="PS50222"/>
    </source>
</evidence>
<dbReference type="GO" id="GO:0006096">
    <property type="term" value="P:glycolytic process"/>
    <property type="evidence" value="ECO:0007669"/>
    <property type="project" value="UniProtKB-UniPathway"/>
</dbReference>
<dbReference type="Proteomes" id="UP000037460">
    <property type="component" value="Unassembled WGS sequence"/>
</dbReference>
<dbReference type="Gene3D" id="1.10.238.10">
    <property type="entry name" value="EF-hand"/>
    <property type="match status" value="2"/>
</dbReference>
<keyword evidence="5" id="KW-0106">Calcium</keyword>
<dbReference type="EMBL" id="JWZX01003052">
    <property type="protein sequence ID" value="KOO24802.1"/>
    <property type="molecule type" value="Genomic_DNA"/>
</dbReference>
<dbReference type="CDD" id="cd00051">
    <property type="entry name" value="EFh"/>
    <property type="match status" value="2"/>
</dbReference>
<dbReference type="GO" id="GO:0004347">
    <property type="term" value="F:glucose-6-phosphate isomerase activity"/>
    <property type="evidence" value="ECO:0007669"/>
    <property type="project" value="UniProtKB-EC"/>
</dbReference>
<feature type="domain" description="EF-hand" evidence="10">
    <location>
        <begin position="451"/>
        <end position="486"/>
    </location>
</feature>
<dbReference type="GO" id="GO:0051156">
    <property type="term" value="P:glucose 6-phosphate metabolic process"/>
    <property type="evidence" value="ECO:0007669"/>
    <property type="project" value="TreeGrafter"/>
</dbReference>
<dbReference type="CDD" id="cd05016">
    <property type="entry name" value="SIS_PGI_2"/>
    <property type="match status" value="1"/>
</dbReference>
<dbReference type="PROSITE" id="PS00018">
    <property type="entry name" value="EF_HAND_1"/>
    <property type="match status" value="3"/>
</dbReference>
<keyword evidence="7 9" id="KW-0413">Isomerase</keyword>
<sequence>MAAEASAAFTKWSKESAPEALRFRELYSRAPWECRFDVTVPHRHDSATTDGIAAAEDVAASGGIDQASSTAPWRALLEALDPIVRPVLKASALLGSDDEIEIDHVGFVLSEPGAPAQMWHPDYRLAASLARPVAASDDASCFKHSSKKDASKVLGSKKLEANKLAPKVQQKRRVVDLKSLNPSLSVIGAETISALMPRFLPKAGLACERMQHLGMTPEMIRMVLRAVWSFPPDGEEKQSEEALREIFSMLDTSGDGVLDMDEFLAMLQIIGETLPAAVLPRLFALVDNDRGGTVDGAEFVQFVRRANPYDEGSPEGWMAFLPESAAHFEEMVLLHVSEGRSVGERGRSSGGKAWRVIGLDELEHVTRSAAEPWSTSIVLPRTDVENAEAVIRGLRALKFRDDEIHTVVRTLFVSHTDADYAKLFRIFDRDNDGGIDPYEFREICSLFGDHATEAEARELFVGADEDNDGTLNVAEFTQLIKRITPKAQDISDLQAQKLAVATEQLRERIASLNAQKAPDPSSADAMMQLLIMGSSKSGKTYVLNQVLEDKLPKGCTVSVGVGGIVLRLGQFSVAVQVIDIPGDPRYAPLGTLFYAATPYVILMFDATSFESFEALQPLLDAFRRANPACDPAQHACVVANEARVGMKHAVTPGLALQWCEQNGDIPFFNIDPQAPQGILEALRCLADHALTQQGVAASGRHGGDSLWGTQSFGGRSHYDESLHATHMRDLFAKDPDRFKKFSATFKDILLDYSKNIVTDETMSLLETMCKEADVLGEAKKMFAGEKINATEKRAVLHVALRNRANTPIIVDGADVMPEVNEVLGKLEVFVNKVRSGEWLGFTGKKITDVVNLGIGGSDLGPVMVTEALKPYTRGTDLKVHFVSNVDGTHVQEVLRPLNAETTLFLIASKTFTTQETMTNAGTAKAWLLGKLTDPASIAKHFAALSTNASAVSAFGIDTSNMFGFWDWVGGRYSSWSAIGTSIALAIGWENFIEFLTGAHEMDNHFLSAPFRSNLPMLLAALGVWYGNFFGAESHAILPYDQYLHRFGAYLQQGDMESNGKRVTRGGQPVTVSTGPIIWGEPGTNGQHAFYQLIHQGTKLIPCDFLAPVITQNPVGEHHPILLSNFFAQTEALMMGKSDEEVRAELSKKGMSADEVAFLAPHKVFPGNKPTNSIMFDKLTPRCLGSLIAMYEHKIFCQGIIWDINSFDQWGVELGKELAKKILPEITSPGEVTSHDASTNGLINHFKARSARGDRHLWLQDVIVPLLPYAADKAPEVFDLALSYVEETQRPFNEAGANKLYDEMNGIAEGTCAQAVAHGRRCNATELAYTIKKTNMLPDLIRMQCSMLGAWGGASAGGSLVQLRSLDAGSLGVNHSYLVVQHPEGDSRPFASLSFPGFVGVVTGFSSAVALSEKVNDVAGGPKPAGSYEGRSTSFVIRDMVELSATKEAAHAIALGASRTWGVWLGVGDFASQRMLVIEYSQAAAPATDEHSTPKLTGQPMIDSVVYVDKHPQPSTGDLSMPTALQALRATPGSIDSAAVAALGDQTHSGDVHIAVYDFNPDAPRVLLALGTVDVNGTYGGPGGRYAWAAPYLRFDQKALWAEPKP</sequence>
<dbReference type="SUPFAM" id="SSF53697">
    <property type="entry name" value="SIS domain"/>
    <property type="match status" value="1"/>
</dbReference>
<dbReference type="PRINTS" id="PR00662">
    <property type="entry name" value="G6PISOMERASE"/>
</dbReference>
<gene>
    <name evidence="11" type="ORF">Ctob_005962</name>
</gene>
<dbReference type="PROSITE" id="PS51463">
    <property type="entry name" value="P_GLUCOSE_ISOMERASE_3"/>
    <property type="match status" value="1"/>
</dbReference>
<dbReference type="GO" id="GO:0005509">
    <property type="term" value="F:calcium ion binding"/>
    <property type="evidence" value="ECO:0007669"/>
    <property type="project" value="InterPro"/>
</dbReference>
<dbReference type="Gene3D" id="1.10.1390.10">
    <property type="match status" value="1"/>
</dbReference>
<dbReference type="InterPro" id="IPR035482">
    <property type="entry name" value="SIS_PGI_2"/>
</dbReference>
<dbReference type="EC" id="5.3.1.9" evidence="3 9"/>
<evidence type="ECO:0000313" key="12">
    <source>
        <dbReference type="Proteomes" id="UP000037460"/>
    </source>
</evidence>
<dbReference type="NCBIfam" id="NF001211">
    <property type="entry name" value="PRK00179.1"/>
    <property type="match status" value="1"/>
</dbReference>